<dbReference type="EMBL" id="JASPKY010000191">
    <property type="protein sequence ID" value="KAK9722116.1"/>
    <property type="molecule type" value="Genomic_DNA"/>
</dbReference>
<evidence type="ECO:0000256" key="5">
    <source>
        <dbReference type="SAM" id="SignalP"/>
    </source>
</evidence>
<name>A0AAW1KRA1_POPJA</name>
<reference evidence="6 7" key="1">
    <citation type="journal article" date="2024" name="BMC Genomics">
        <title>De novo assembly and annotation of Popillia japonica's genome with initial clues to its potential as an invasive pest.</title>
        <authorList>
            <person name="Cucini C."/>
            <person name="Boschi S."/>
            <person name="Funari R."/>
            <person name="Cardaioli E."/>
            <person name="Iannotti N."/>
            <person name="Marturano G."/>
            <person name="Paoli F."/>
            <person name="Bruttini M."/>
            <person name="Carapelli A."/>
            <person name="Frati F."/>
            <person name="Nardi F."/>
        </authorList>
    </citation>
    <scope>NUCLEOTIDE SEQUENCE [LARGE SCALE GENOMIC DNA]</scope>
    <source>
        <strain evidence="6">DMR45628</strain>
    </source>
</reference>
<organism evidence="6 7">
    <name type="scientific">Popillia japonica</name>
    <name type="common">Japanese beetle</name>
    <dbReference type="NCBI Taxonomy" id="7064"/>
    <lineage>
        <taxon>Eukaryota</taxon>
        <taxon>Metazoa</taxon>
        <taxon>Ecdysozoa</taxon>
        <taxon>Arthropoda</taxon>
        <taxon>Hexapoda</taxon>
        <taxon>Insecta</taxon>
        <taxon>Pterygota</taxon>
        <taxon>Neoptera</taxon>
        <taxon>Endopterygota</taxon>
        <taxon>Coleoptera</taxon>
        <taxon>Polyphaga</taxon>
        <taxon>Scarabaeiformia</taxon>
        <taxon>Scarabaeidae</taxon>
        <taxon>Rutelinae</taxon>
        <taxon>Popillia</taxon>
    </lineage>
</organism>
<evidence type="ECO:0000256" key="2">
    <source>
        <dbReference type="ARBA" id="ARBA00022729"/>
    </source>
</evidence>
<dbReference type="SUPFAM" id="SSF52058">
    <property type="entry name" value="L domain-like"/>
    <property type="match status" value="1"/>
</dbReference>
<dbReference type="InterPro" id="IPR001611">
    <property type="entry name" value="Leu-rich_rpt"/>
</dbReference>
<keyword evidence="1" id="KW-0433">Leucine-rich repeat</keyword>
<dbReference type="Pfam" id="PF13855">
    <property type="entry name" value="LRR_8"/>
    <property type="match status" value="2"/>
</dbReference>
<evidence type="ECO:0000256" key="4">
    <source>
        <dbReference type="SAM" id="Phobius"/>
    </source>
</evidence>
<gene>
    <name evidence="6" type="ORF">QE152_g19800</name>
</gene>
<keyword evidence="4" id="KW-0472">Membrane</keyword>
<dbReference type="Proteomes" id="UP001458880">
    <property type="component" value="Unassembled WGS sequence"/>
</dbReference>
<sequence length="380" mass="43705">MKFLIIMTIIGWALSKTIINCPSGCECDKVMNWRRVRCVSQNFLNIGDDIPLNVEILDISYNQISELFQDEFTNLGLKSIRSLNISHNKVGHMHLNAFKGLNKIRTIDLSFNVIEYILQEWFVDLPNLKELYMNNNNFFKLDAKGPLIDSKNLEILDISNCKLTQLTVDSFSKLPRLETLKLDGNFLIEISPAIIKPLRNLEMLSVGDNPFNCGKVMNELKRFTKGNIKYVDPCSKPKLQAVEKSQKMITLEEKPILEHNLWMYDDDEEENVQVEDNIPFCNCTKLNCESKGLLLDIIQLSPVLSLVIAVITGFMLGLIIACSVQITPSKANIQRRPKRYSIIRRTYMENNDPFPLVLNCENVFESTPIAHRRIEMYPLR</sequence>
<keyword evidence="2 5" id="KW-0732">Signal</keyword>
<comment type="caution">
    <text evidence="6">The sequence shown here is derived from an EMBL/GenBank/DDBJ whole genome shotgun (WGS) entry which is preliminary data.</text>
</comment>
<evidence type="ECO:0000256" key="3">
    <source>
        <dbReference type="ARBA" id="ARBA00022737"/>
    </source>
</evidence>
<dbReference type="InterPro" id="IPR003591">
    <property type="entry name" value="Leu-rich_rpt_typical-subtyp"/>
</dbReference>
<dbReference type="SMART" id="SM00369">
    <property type="entry name" value="LRR_TYP"/>
    <property type="match status" value="5"/>
</dbReference>
<dbReference type="InterPro" id="IPR032675">
    <property type="entry name" value="LRR_dom_sf"/>
</dbReference>
<dbReference type="PANTHER" id="PTHR24373">
    <property type="entry name" value="SLIT RELATED LEUCINE-RICH REPEAT NEURONAL PROTEIN"/>
    <property type="match status" value="1"/>
</dbReference>
<dbReference type="PANTHER" id="PTHR24373:SF385">
    <property type="entry name" value="GH01279P-RELATED"/>
    <property type="match status" value="1"/>
</dbReference>
<dbReference type="InterPro" id="IPR050328">
    <property type="entry name" value="Dev_Immune_Receptor"/>
</dbReference>
<keyword evidence="3" id="KW-0677">Repeat</keyword>
<keyword evidence="4" id="KW-0812">Transmembrane</keyword>
<evidence type="ECO:0000313" key="7">
    <source>
        <dbReference type="Proteomes" id="UP001458880"/>
    </source>
</evidence>
<evidence type="ECO:0000256" key="1">
    <source>
        <dbReference type="ARBA" id="ARBA00022614"/>
    </source>
</evidence>
<dbReference type="GO" id="GO:0005615">
    <property type="term" value="C:extracellular space"/>
    <property type="evidence" value="ECO:0007669"/>
    <property type="project" value="TreeGrafter"/>
</dbReference>
<accession>A0AAW1KRA1</accession>
<dbReference type="Pfam" id="PF00560">
    <property type="entry name" value="LRR_1"/>
    <property type="match status" value="1"/>
</dbReference>
<dbReference type="Gene3D" id="3.80.10.10">
    <property type="entry name" value="Ribonuclease Inhibitor"/>
    <property type="match status" value="2"/>
</dbReference>
<dbReference type="GO" id="GO:0031012">
    <property type="term" value="C:extracellular matrix"/>
    <property type="evidence" value="ECO:0007669"/>
    <property type="project" value="TreeGrafter"/>
</dbReference>
<keyword evidence="7" id="KW-1185">Reference proteome</keyword>
<keyword evidence="4" id="KW-1133">Transmembrane helix</keyword>
<feature type="transmembrane region" description="Helical" evidence="4">
    <location>
        <begin position="303"/>
        <end position="326"/>
    </location>
</feature>
<feature type="signal peptide" evidence="5">
    <location>
        <begin position="1"/>
        <end position="15"/>
    </location>
</feature>
<evidence type="ECO:0000313" key="6">
    <source>
        <dbReference type="EMBL" id="KAK9722116.1"/>
    </source>
</evidence>
<proteinExistence type="predicted"/>
<dbReference type="AlphaFoldDB" id="A0AAW1KRA1"/>
<protein>
    <submittedName>
        <fullName evidence="6">Leucine rich repeat</fullName>
    </submittedName>
</protein>
<feature type="chain" id="PRO_5043810956" evidence="5">
    <location>
        <begin position="16"/>
        <end position="380"/>
    </location>
</feature>